<evidence type="ECO:0000313" key="1">
    <source>
        <dbReference type="EMBL" id="ASF00420.1"/>
    </source>
</evidence>
<name>A0A218MM98_9VIRU</name>
<reference evidence="1" key="1">
    <citation type="submission" date="2016-10" db="EMBL/GenBank/DDBJ databases">
        <authorList>
            <person name="Varghese N."/>
        </authorList>
    </citation>
    <scope>NUCLEOTIDE SEQUENCE</scope>
</reference>
<dbReference type="SUPFAM" id="SSF56784">
    <property type="entry name" value="HAD-like"/>
    <property type="match status" value="1"/>
</dbReference>
<proteinExistence type="predicted"/>
<dbReference type="InterPro" id="IPR036412">
    <property type="entry name" value="HAD-like_sf"/>
</dbReference>
<reference evidence="1" key="2">
    <citation type="journal article" date="2017" name="Nat. Commun.">
        <title>Single-virus genomics reveals hidden cosmopolitan and abundant viruses.</title>
        <authorList>
            <person name="Martinez-Hernandez F."/>
            <person name="Fornas O."/>
            <person name="Lluesma Gomez M."/>
            <person name="Bolduc B."/>
            <person name="de la Cruz Pena M.J."/>
            <person name="Martinez J.M."/>
            <person name="Anton J."/>
            <person name="Gasol J.M."/>
            <person name="Rosselli R."/>
            <person name="Rodriguez-Valera F."/>
            <person name="Sullivan M.B."/>
            <person name="Acinas S.G."/>
            <person name="Martinez-Garcia M."/>
        </authorList>
    </citation>
    <scope>NUCLEOTIDE SEQUENCE</scope>
</reference>
<accession>A0A218MM98</accession>
<sequence>MKNLPRIYLDMDGVLFDFVKNIEKTTGLTINQWTKLGRKERWDPIIAKKNFWSDGPWLAEGKKLFAFVKKYNPHILSAYVEHAHDPNCIPGKTKWAMKNTGITRDKINLVMRSQKKNYASPGSILIDDYEKNTKEFNQRGGTGITFKSASQTIAELKKLGFK</sequence>
<protein>
    <submittedName>
        <fullName evidence="1">Uncharacterized protein</fullName>
    </submittedName>
</protein>
<dbReference type="Gene3D" id="3.40.50.1000">
    <property type="entry name" value="HAD superfamily/HAD-like"/>
    <property type="match status" value="1"/>
</dbReference>
<dbReference type="InterPro" id="IPR023214">
    <property type="entry name" value="HAD_sf"/>
</dbReference>
<organism evidence="1">
    <name type="scientific">uncultured virus</name>
    <dbReference type="NCBI Taxonomy" id="340016"/>
    <lineage>
        <taxon>Viruses</taxon>
        <taxon>environmental samples</taxon>
    </lineage>
</organism>
<dbReference type="EMBL" id="KY052833">
    <property type="protein sequence ID" value="ASF00420.1"/>
    <property type="molecule type" value="Genomic_DNA"/>
</dbReference>